<name>A0A1K2I0S5_9HYPH</name>
<accession>A0A1K2I0S5</accession>
<keyword evidence="2" id="KW-1185">Reference proteome</keyword>
<protein>
    <submittedName>
        <fullName evidence="1">Uncharacterized protein</fullName>
    </submittedName>
</protein>
<dbReference type="RefSeq" id="WP_072345214.1">
    <property type="nucleotide sequence ID" value="NZ_FPKU01000003.1"/>
</dbReference>
<dbReference type="STRING" id="665118.SAMN02983003_3146"/>
<gene>
    <name evidence="1" type="ORF">SAMN02983003_3146</name>
</gene>
<reference evidence="1 2" key="1">
    <citation type="submission" date="2016-11" db="EMBL/GenBank/DDBJ databases">
        <authorList>
            <person name="Jaros S."/>
            <person name="Januszkiewicz K."/>
            <person name="Wedrychowicz H."/>
        </authorList>
    </citation>
    <scope>NUCLEOTIDE SEQUENCE [LARGE SCALE GENOMIC DNA]</scope>
    <source>
        <strain evidence="1 2">ATCC 23634</strain>
    </source>
</reference>
<evidence type="ECO:0000313" key="2">
    <source>
        <dbReference type="Proteomes" id="UP000183447"/>
    </source>
</evidence>
<proteinExistence type="predicted"/>
<dbReference type="EMBL" id="FPKU01000003">
    <property type="protein sequence ID" value="SFZ85974.1"/>
    <property type="molecule type" value="Genomic_DNA"/>
</dbReference>
<dbReference type="AlphaFoldDB" id="A0A1K2I0S5"/>
<dbReference type="Proteomes" id="UP000183447">
    <property type="component" value="Unassembled WGS sequence"/>
</dbReference>
<evidence type="ECO:0000313" key="1">
    <source>
        <dbReference type="EMBL" id="SFZ85974.1"/>
    </source>
</evidence>
<sequence>MDLSSSELNALRKVYSRMGDAAWEPQDARSPLIEKAIKSGFMARSDGRCGFERLRDSHVRFTMAGRMALQAVAELGVAVSP</sequence>
<organism evidence="1 2">
    <name type="scientific">Devosia enhydra</name>
    <dbReference type="NCBI Taxonomy" id="665118"/>
    <lineage>
        <taxon>Bacteria</taxon>
        <taxon>Pseudomonadati</taxon>
        <taxon>Pseudomonadota</taxon>
        <taxon>Alphaproteobacteria</taxon>
        <taxon>Hyphomicrobiales</taxon>
        <taxon>Devosiaceae</taxon>
        <taxon>Devosia</taxon>
    </lineage>
</organism>